<dbReference type="Proteomes" id="UP001164746">
    <property type="component" value="Chromosome 5"/>
</dbReference>
<sequence>MLGEQEILCLSGAGEIVPNTLDELVDYLDIGGGQGEEFEEGKSHLNDPTRLLECTTFVQAGNETVAGKASKHFLYGDMEPGTGFALGTGDAGLEPGSADLGELLPLDMMEGDFLDSFLDLSNFLDMQDSDQAAVSAVNMGDVNGKLDFSGITSHLDTEPAVTITEIPTPSVGHALKKRKFVEYSEGDDADVDVITVKIDEGPVDLGPEVAEADHDYVVRKKQKLATIADFDPTAVEVIDSSASECRSAPVHVSTSGRGKDKYRERRDKNNEASRRSRQIRKNKFKDMDKEADELEHKNETLRKKIVELEAMAKTMKAMLIQKMTAK</sequence>
<dbReference type="PANTHER" id="PTHR23334">
    <property type="entry name" value="CCAAT/ENHANCER BINDING PROTEIN"/>
    <property type="match status" value="1"/>
</dbReference>
<feature type="compositionally biased region" description="Basic and acidic residues" evidence="1">
    <location>
        <begin position="257"/>
        <end position="274"/>
    </location>
</feature>
<keyword evidence="4" id="KW-1185">Reference proteome</keyword>
<dbReference type="InterPro" id="IPR004827">
    <property type="entry name" value="bZIP"/>
</dbReference>
<feature type="compositionally biased region" description="Basic and acidic residues" evidence="1">
    <location>
        <begin position="284"/>
        <end position="298"/>
    </location>
</feature>
<dbReference type="Pfam" id="PF07716">
    <property type="entry name" value="bZIP_2"/>
    <property type="match status" value="1"/>
</dbReference>
<dbReference type="EMBL" id="CP111016">
    <property type="protein sequence ID" value="WAR04155.1"/>
    <property type="molecule type" value="Genomic_DNA"/>
</dbReference>
<proteinExistence type="predicted"/>
<evidence type="ECO:0000313" key="3">
    <source>
        <dbReference type="EMBL" id="WAR04155.1"/>
    </source>
</evidence>
<name>A0ABY7E2T4_MYAAR</name>
<dbReference type="InterPro" id="IPR046347">
    <property type="entry name" value="bZIP_sf"/>
</dbReference>
<gene>
    <name evidence="3" type="ORF">MAR_019524</name>
</gene>
<feature type="domain" description="BZIP" evidence="2">
    <location>
        <begin position="259"/>
        <end position="322"/>
    </location>
</feature>
<dbReference type="SMART" id="SM00338">
    <property type="entry name" value="BRLZ"/>
    <property type="match status" value="1"/>
</dbReference>
<dbReference type="Gene3D" id="1.20.5.170">
    <property type="match status" value="1"/>
</dbReference>
<organism evidence="3 4">
    <name type="scientific">Mya arenaria</name>
    <name type="common">Soft-shell clam</name>
    <dbReference type="NCBI Taxonomy" id="6604"/>
    <lineage>
        <taxon>Eukaryota</taxon>
        <taxon>Metazoa</taxon>
        <taxon>Spiralia</taxon>
        <taxon>Lophotrochozoa</taxon>
        <taxon>Mollusca</taxon>
        <taxon>Bivalvia</taxon>
        <taxon>Autobranchia</taxon>
        <taxon>Heteroconchia</taxon>
        <taxon>Euheterodonta</taxon>
        <taxon>Imparidentia</taxon>
        <taxon>Neoheterodontei</taxon>
        <taxon>Myida</taxon>
        <taxon>Myoidea</taxon>
        <taxon>Myidae</taxon>
        <taxon>Mya</taxon>
    </lineage>
</organism>
<dbReference type="PROSITE" id="PS50217">
    <property type="entry name" value="BZIP"/>
    <property type="match status" value="1"/>
</dbReference>
<reference evidence="3" key="1">
    <citation type="submission" date="2022-11" db="EMBL/GenBank/DDBJ databases">
        <title>Centuries of genome instability and evolution in soft-shell clam transmissible cancer (bioRxiv).</title>
        <authorList>
            <person name="Hart S.F.M."/>
            <person name="Yonemitsu M.A."/>
            <person name="Giersch R.M."/>
            <person name="Beal B.F."/>
            <person name="Arriagada G."/>
            <person name="Davis B.W."/>
            <person name="Ostrander E.A."/>
            <person name="Goff S.P."/>
            <person name="Metzger M.J."/>
        </authorList>
    </citation>
    <scope>NUCLEOTIDE SEQUENCE</scope>
    <source>
        <strain evidence="3">MELC-2E11</strain>
        <tissue evidence="3">Siphon/mantle</tissue>
    </source>
</reference>
<evidence type="ECO:0000313" key="4">
    <source>
        <dbReference type="Proteomes" id="UP001164746"/>
    </source>
</evidence>
<evidence type="ECO:0000256" key="1">
    <source>
        <dbReference type="SAM" id="MobiDB-lite"/>
    </source>
</evidence>
<protein>
    <recommendedName>
        <fullName evidence="2">BZIP domain-containing protein</fullName>
    </recommendedName>
</protein>
<dbReference type="InterPro" id="IPR031106">
    <property type="entry name" value="C/EBP"/>
</dbReference>
<dbReference type="PANTHER" id="PTHR23334:SF20">
    <property type="entry name" value="BASIC LEUCINE ZIPPER 24"/>
    <property type="match status" value="1"/>
</dbReference>
<dbReference type="CDD" id="cd14813">
    <property type="entry name" value="bZIP_BmCbz-like"/>
    <property type="match status" value="1"/>
</dbReference>
<evidence type="ECO:0000259" key="2">
    <source>
        <dbReference type="PROSITE" id="PS50217"/>
    </source>
</evidence>
<dbReference type="SUPFAM" id="SSF57959">
    <property type="entry name" value="Leucine zipper domain"/>
    <property type="match status" value="1"/>
</dbReference>
<feature type="region of interest" description="Disordered" evidence="1">
    <location>
        <begin position="248"/>
        <end position="298"/>
    </location>
</feature>
<accession>A0ABY7E2T4</accession>